<evidence type="ECO:0000313" key="2">
    <source>
        <dbReference type="EMBL" id="CAL1687094.1"/>
    </source>
</evidence>
<accession>A0AAV2P655</accession>
<keyword evidence="3" id="KW-1185">Reference proteome</keyword>
<feature type="region of interest" description="Disordered" evidence="1">
    <location>
        <begin position="99"/>
        <end position="142"/>
    </location>
</feature>
<reference evidence="2" key="1">
    <citation type="submission" date="2024-04" db="EMBL/GenBank/DDBJ databases">
        <authorList>
            <consortium name="Molecular Ecology Group"/>
        </authorList>
    </citation>
    <scope>NUCLEOTIDE SEQUENCE</scope>
</reference>
<protein>
    <submittedName>
        <fullName evidence="2">Uncharacterized protein</fullName>
    </submittedName>
</protein>
<dbReference type="AlphaFoldDB" id="A0AAV2P655"/>
<evidence type="ECO:0000313" key="3">
    <source>
        <dbReference type="Proteomes" id="UP001497644"/>
    </source>
</evidence>
<sequence length="142" mass="15899">MRRRNIRHIAIDVSIRGRSCAFVNSCLFSPARKEDSGTQEKGLISKRKGLGGRRREFRIASLAMACPSDDEVLSTLWLMFGQPRNYFCSRWQKGAGGTRVTHIQRPAKARNARDSTNRPTGALYARSPYKKNRGESSPGSPT</sequence>
<dbReference type="EMBL" id="OZ034830">
    <property type="protein sequence ID" value="CAL1687094.1"/>
    <property type="molecule type" value="Genomic_DNA"/>
</dbReference>
<organism evidence="2 3">
    <name type="scientific">Lasius platythorax</name>
    <dbReference type="NCBI Taxonomy" id="488582"/>
    <lineage>
        <taxon>Eukaryota</taxon>
        <taxon>Metazoa</taxon>
        <taxon>Ecdysozoa</taxon>
        <taxon>Arthropoda</taxon>
        <taxon>Hexapoda</taxon>
        <taxon>Insecta</taxon>
        <taxon>Pterygota</taxon>
        <taxon>Neoptera</taxon>
        <taxon>Endopterygota</taxon>
        <taxon>Hymenoptera</taxon>
        <taxon>Apocrita</taxon>
        <taxon>Aculeata</taxon>
        <taxon>Formicoidea</taxon>
        <taxon>Formicidae</taxon>
        <taxon>Formicinae</taxon>
        <taxon>Lasius</taxon>
        <taxon>Lasius</taxon>
    </lineage>
</organism>
<gene>
    <name evidence="2" type="ORF">LPLAT_LOCUS12360</name>
</gene>
<name>A0AAV2P655_9HYME</name>
<proteinExistence type="predicted"/>
<dbReference type="Proteomes" id="UP001497644">
    <property type="component" value="Chromosome 7"/>
</dbReference>
<evidence type="ECO:0000256" key="1">
    <source>
        <dbReference type="SAM" id="MobiDB-lite"/>
    </source>
</evidence>